<sequence>MKVVDFIKQRREEFSRHSFDLKELLSPSLREHWLDFVTKTNKSKIVQLAGSHATASNDDAVVQTSETTSHLAAINKEKQVNTAEIQNTPVQTPAAVAAMKPEAEVLYQELTDTLGQIIHTGDWLLVDQGRINQFADVTEDHQWIHTDPNRAAEESPFKTTVAHGFLTLSLLSVLTDSVDPSKQKFPTAKMTVNMGFNKIRFPYPVKSGNRIRATTSILAVTPVKRGLEIVQELRVEIEGVRRPGCVAESVIQLHF</sequence>
<dbReference type="InterPro" id="IPR029069">
    <property type="entry name" value="HotDog_dom_sf"/>
</dbReference>
<dbReference type="EMBL" id="LDOT01000014">
    <property type="protein sequence ID" value="KLV05439.1"/>
    <property type="molecule type" value="Genomic_DNA"/>
</dbReference>
<accession>A0A0J1H0X1</accession>
<keyword evidence="3" id="KW-1185">Reference proteome</keyword>
<dbReference type="Proteomes" id="UP000036097">
    <property type="component" value="Unassembled WGS sequence"/>
</dbReference>
<dbReference type="SUPFAM" id="SSF54637">
    <property type="entry name" value="Thioesterase/thiol ester dehydrase-isomerase"/>
    <property type="match status" value="1"/>
</dbReference>
<dbReference type="Pfam" id="PF01575">
    <property type="entry name" value="MaoC_dehydratas"/>
    <property type="match status" value="1"/>
</dbReference>
<dbReference type="RefSeq" id="WP_047879121.1">
    <property type="nucleotide sequence ID" value="NZ_LDOT01000014.1"/>
</dbReference>
<protein>
    <submittedName>
        <fullName evidence="2">Dehydratase</fullName>
    </submittedName>
</protein>
<dbReference type="Gene3D" id="3.10.129.10">
    <property type="entry name" value="Hotdog Thioesterase"/>
    <property type="match status" value="1"/>
</dbReference>
<evidence type="ECO:0000259" key="1">
    <source>
        <dbReference type="Pfam" id="PF01575"/>
    </source>
</evidence>
<reference evidence="2 3" key="1">
    <citation type="submission" date="2015-05" db="EMBL/GenBank/DDBJ databases">
        <title>Photobacterium galathea sp. nov.</title>
        <authorList>
            <person name="Machado H."/>
            <person name="Gram L."/>
        </authorList>
    </citation>
    <scope>NUCLEOTIDE SEQUENCE [LARGE SCALE GENOMIC DNA]</scope>
    <source>
        <strain evidence="2 3">CGMCC 1.12159</strain>
    </source>
</reference>
<dbReference type="PANTHER" id="PTHR42993:SF1">
    <property type="entry name" value="MAOC-LIKE DEHYDRATASE DOMAIN-CONTAINING PROTEIN"/>
    <property type="match status" value="1"/>
</dbReference>
<dbReference type="AlphaFoldDB" id="A0A0J1H0X1"/>
<proteinExistence type="predicted"/>
<dbReference type="STRING" id="1195763.ABT56_12085"/>
<dbReference type="OrthoDB" id="9801735at2"/>
<comment type="caution">
    <text evidence="2">The sequence shown here is derived from an EMBL/GenBank/DDBJ whole genome shotgun (WGS) entry which is preliminary data.</text>
</comment>
<dbReference type="PANTHER" id="PTHR42993">
    <property type="entry name" value="MAOC-LIKE DEHYDRATASE DOMAIN-CONTAINING PROTEIN"/>
    <property type="match status" value="1"/>
</dbReference>
<dbReference type="InterPro" id="IPR039375">
    <property type="entry name" value="NodN-like"/>
</dbReference>
<dbReference type="PATRIC" id="fig|1195763.3.peg.2550"/>
<dbReference type="InterPro" id="IPR002539">
    <property type="entry name" value="MaoC-like_dom"/>
</dbReference>
<evidence type="ECO:0000313" key="2">
    <source>
        <dbReference type="EMBL" id="KLV05439.1"/>
    </source>
</evidence>
<evidence type="ECO:0000313" key="3">
    <source>
        <dbReference type="Proteomes" id="UP000036097"/>
    </source>
</evidence>
<name>A0A0J1H0X1_9GAMM</name>
<organism evidence="2 3">
    <name type="scientific">Photobacterium aquae</name>
    <dbReference type="NCBI Taxonomy" id="1195763"/>
    <lineage>
        <taxon>Bacteria</taxon>
        <taxon>Pseudomonadati</taxon>
        <taxon>Pseudomonadota</taxon>
        <taxon>Gammaproteobacteria</taxon>
        <taxon>Vibrionales</taxon>
        <taxon>Vibrionaceae</taxon>
        <taxon>Photobacterium</taxon>
    </lineage>
</organism>
<dbReference type="CDD" id="cd03450">
    <property type="entry name" value="NodN"/>
    <property type="match status" value="1"/>
</dbReference>
<feature type="domain" description="MaoC-like" evidence="1">
    <location>
        <begin position="114"/>
        <end position="225"/>
    </location>
</feature>
<gene>
    <name evidence="2" type="ORF">ABT56_12085</name>
</gene>